<reference evidence="5" key="2">
    <citation type="submission" date="2025-04" db="UniProtKB">
        <authorList>
            <consortium name="RefSeq"/>
        </authorList>
    </citation>
    <scope>IDENTIFICATION</scope>
    <source>
        <strain evidence="5">USDA-PBARC FA_bdor</strain>
        <tissue evidence="5">Whole organism</tissue>
    </source>
</reference>
<dbReference type="Pfam" id="PF07898">
    <property type="entry name" value="DUF1676"/>
    <property type="match status" value="1"/>
</dbReference>
<name>A0A0C9QX28_9HYME</name>
<evidence type="ECO:0000313" key="3">
    <source>
        <dbReference type="EMBL" id="JAG78066.1"/>
    </source>
</evidence>
<accession>A0A0C9QX28</accession>
<evidence type="ECO:0000256" key="2">
    <source>
        <dbReference type="SAM" id="SignalP"/>
    </source>
</evidence>
<evidence type="ECO:0000256" key="1">
    <source>
        <dbReference type="SAM" id="Phobius"/>
    </source>
</evidence>
<keyword evidence="4" id="KW-1185">Reference proteome</keyword>
<feature type="chain" id="PRO_5044541542" evidence="2">
    <location>
        <begin position="27"/>
        <end position="171"/>
    </location>
</feature>
<proteinExistence type="predicted"/>
<accession>A0A9R1T2J7</accession>
<keyword evidence="1" id="KW-0812">Transmembrane</keyword>
<dbReference type="GeneID" id="105265737"/>
<dbReference type="EMBL" id="GBYB01008299">
    <property type="protein sequence ID" value="JAG78066.1"/>
    <property type="molecule type" value="Transcribed_RNA"/>
</dbReference>
<reference evidence="3" key="1">
    <citation type="submission" date="2015-01" db="EMBL/GenBank/DDBJ databases">
        <title>Transcriptome Assembly of Fopius arisanus.</title>
        <authorList>
            <person name="Geib S."/>
        </authorList>
    </citation>
    <scope>NUCLEOTIDE SEQUENCE</scope>
</reference>
<gene>
    <name evidence="3" type="primary">lspA</name>
    <name evidence="5" type="synonym">LOC105265737</name>
    <name evidence="3" type="ORF">g.9144</name>
</gene>
<dbReference type="OrthoDB" id="10422026at2759"/>
<dbReference type="InterPro" id="IPR012464">
    <property type="entry name" value="DUF1676"/>
</dbReference>
<keyword evidence="1" id="KW-1133">Transmembrane helix</keyword>
<dbReference type="AlphaFoldDB" id="A0A0C9QX28"/>
<organism evidence="3">
    <name type="scientific">Fopius arisanus</name>
    <dbReference type="NCBI Taxonomy" id="64838"/>
    <lineage>
        <taxon>Eukaryota</taxon>
        <taxon>Metazoa</taxon>
        <taxon>Ecdysozoa</taxon>
        <taxon>Arthropoda</taxon>
        <taxon>Hexapoda</taxon>
        <taxon>Insecta</taxon>
        <taxon>Pterygota</taxon>
        <taxon>Neoptera</taxon>
        <taxon>Endopterygota</taxon>
        <taxon>Hymenoptera</taxon>
        <taxon>Apocrita</taxon>
        <taxon>Ichneumonoidea</taxon>
        <taxon>Braconidae</taxon>
        <taxon>Opiinae</taxon>
        <taxon>Fopius</taxon>
    </lineage>
</organism>
<dbReference type="RefSeq" id="XP_011301727.1">
    <property type="nucleotide sequence ID" value="XM_011303425.1"/>
</dbReference>
<protein>
    <submittedName>
        <fullName evidence="3">LspA protein</fullName>
    </submittedName>
</protein>
<evidence type="ECO:0000313" key="5">
    <source>
        <dbReference type="RefSeq" id="XP_011301727.1"/>
    </source>
</evidence>
<evidence type="ECO:0000313" key="4">
    <source>
        <dbReference type="Proteomes" id="UP000694866"/>
    </source>
</evidence>
<sequence length="171" mass="18872">MRAITVESRVYLWVYTLVWSVFIARGQIPAENDSVIHILPGIKLTAIEDGVTIKIDGQPFWGVGRTGSHGNNTPSGSTQKRPTILQRLGAMMMLVPLVMQLLSLPGALASIKLSLLKSLIVGKVALVIMLFNLLKSLRPPEVVVVHQPPPVHYDHYYSPYEDDGGDKGWFT</sequence>
<keyword evidence="1" id="KW-0472">Membrane</keyword>
<keyword evidence="2" id="KW-0732">Signal</keyword>
<dbReference type="KEGG" id="fas:105265737"/>
<feature type="signal peptide" evidence="2">
    <location>
        <begin position="1"/>
        <end position="26"/>
    </location>
</feature>
<dbReference type="Proteomes" id="UP000694866">
    <property type="component" value="Unplaced"/>
</dbReference>
<feature type="transmembrane region" description="Helical" evidence="1">
    <location>
        <begin position="88"/>
        <end position="109"/>
    </location>
</feature>